<keyword evidence="2" id="KW-1185">Reference proteome</keyword>
<evidence type="ECO:0000313" key="1">
    <source>
        <dbReference type="EMBL" id="ARP99300.1"/>
    </source>
</evidence>
<dbReference type="OrthoDB" id="8451915at2"/>
<protein>
    <submittedName>
        <fullName evidence="1">Uncharacterized protein</fullName>
    </submittedName>
</protein>
<reference evidence="1 2" key="1">
    <citation type="submission" date="2017-05" db="EMBL/GenBank/DDBJ databases">
        <title>Full genome sequence of Pseudorhodoplanes sinuspersici.</title>
        <authorList>
            <person name="Dastgheib S.M.M."/>
            <person name="Shavandi M."/>
            <person name="Tirandaz H."/>
        </authorList>
    </citation>
    <scope>NUCLEOTIDE SEQUENCE [LARGE SCALE GENOMIC DNA]</scope>
    <source>
        <strain evidence="1 2">RIPI110</strain>
    </source>
</reference>
<dbReference type="Proteomes" id="UP000194137">
    <property type="component" value="Chromosome"/>
</dbReference>
<dbReference type="KEGG" id="psin:CAK95_09560"/>
<accession>A0A1W6ZQB1</accession>
<name>A0A1W6ZQB1_9HYPH</name>
<dbReference type="AlphaFoldDB" id="A0A1W6ZQB1"/>
<dbReference type="RefSeq" id="WP_086087709.1">
    <property type="nucleotide sequence ID" value="NZ_CP021112.1"/>
</dbReference>
<dbReference type="EMBL" id="CP021112">
    <property type="protein sequence ID" value="ARP99300.1"/>
    <property type="molecule type" value="Genomic_DNA"/>
</dbReference>
<sequence length="76" mass="8740">MSQYPTPNYRTPKQAAEHRAYMIRTILWLAAIPPLLFLVMVYGYSDQAPAFLRDLTVQLDAMFGRPVWSIITPTPK</sequence>
<proteinExistence type="predicted"/>
<organism evidence="1 2">
    <name type="scientific">Pseudorhodoplanes sinuspersici</name>
    <dbReference type="NCBI Taxonomy" id="1235591"/>
    <lineage>
        <taxon>Bacteria</taxon>
        <taxon>Pseudomonadati</taxon>
        <taxon>Pseudomonadota</taxon>
        <taxon>Alphaproteobacteria</taxon>
        <taxon>Hyphomicrobiales</taxon>
        <taxon>Pseudorhodoplanes</taxon>
    </lineage>
</organism>
<gene>
    <name evidence="1" type="ORF">CAK95_09560</name>
</gene>
<evidence type="ECO:0000313" key="2">
    <source>
        <dbReference type="Proteomes" id="UP000194137"/>
    </source>
</evidence>
<dbReference type="STRING" id="1235591.CAK95_09560"/>